<dbReference type="InterPro" id="IPR016155">
    <property type="entry name" value="Mopterin_synth/thiamin_S_b"/>
</dbReference>
<dbReference type="AlphaFoldDB" id="A0RXD9"/>
<evidence type="ECO:0000313" key="2">
    <source>
        <dbReference type="Proteomes" id="UP000000758"/>
    </source>
</evidence>
<dbReference type="EnsemblBacteria" id="ABK78006">
    <property type="protein sequence ID" value="ABK78006"/>
    <property type="gene ID" value="CENSYa_1383"/>
</dbReference>
<dbReference type="NCBIfam" id="NF011465">
    <property type="entry name" value="PRK14886.1-1"/>
    <property type="match status" value="1"/>
</dbReference>
<dbReference type="Proteomes" id="UP000000758">
    <property type="component" value="Chromosome"/>
</dbReference>
<dbReference type="Pfam" id="PF02597">
    <property type="entry name" value="ThiS"/>
    <property type="match status" value="1"/>
</dbReference>
<dbReference type="STRING" id="414004.CENSYa_1383"/>
<dbReference type="HOGENOM" id="CLU_1076055_0_0_2"/>
<reference evidence="1 2" key="1">
    <citation type="journal article" date="2006" name="Proc. Natl. Acad. Sci. U.S.A.">
        <title>Genomic analysis of the uncultivated marine crenarchaeote Cenarchaeum symbiosum.</title>
        <authorList>
            <person name="Hallam S.J."/>
            <person name="Konstantinidis K.T."/>
            <person name="Putnam N."/>
            <person name="Schleper C."/>
            <person name="Watanabe Y."/>
            <person name="Sugahara J."/>
            <person name="Preston C."/>
            <person name="de la Torre J."/>
            <person name="Richardson P.M."/>
            <person name="DeLong E.F."/>
        </authorList>
    </citation>
    <scope>NUCLEOTIDE SEQUENCE [LARGE SCALE GENOMIC DNA]</scope>
    <source>
        <strain evidence="2">A</strain>
    </source>
</reference>
<evidence type="ECO:0008006" key="3">
    <source>
        <dbReference type="Google" id="ProtNLM"/>
    </source>
</evidence>
<dbReference type="InterPro" id="IPR036504">
    <property type="entry name" value="CGI121/TPRKB_sf"/>
</dbReference>
<sequence>MRVFNRHARKIDLGECPRTGVITVRLLGGARKAFGAETVEVEGDKMTVRELLDSLKSRNPRDLDLDSLLVAINGADSAVSGGESAVVKTGDEIALIPVVHGGSTGARFKAGAAEAGAFPITPGSGGAELLDRLRAAFPRLALQAVSQRLVLGSSHVQKILLVSLQAKKRGIMLSKRIETDILMRFAGTNQISRAIEKAGAAGKAGFVLIAVGPPSQLDGLRKELGPRLRSGPFPSGSRTVIMRELGITKAELAATGTRTPLEDVLAERAAVLFR</sequence>
<proteinExistence type="predicted"/>
<name>A0RXD9_CENSY</name>
<dbReference type="InterPro" id="IPR003749">
    <property type="entry name" value="ThiS/MoaD-like"/>
</dbReference>
<dbReference type="CDD" id="cd17040">
    <property type="entry name" value="Ubl_MoaD_like"/>
    <property type="match status" value="1"/>
</dbReference>
<dbReference type="Gene3D" id="3.30.2380.10">
    <property type="entry name" value="CGI121/TPRKB"/>
    <property type="match status" value="1"/>
</dbReference>
<dbReference type="SUPFAM" id="SSF54285">
    <property type="entry name" value="MoaD/ThiS"/>
    <property type="match status" value="1"/>
</dbReference>
<dbReference type="EMBL" id="DP000238">
    <property type="protein sequence ID" value="ABK78006.1"/>
    <property type="molecule type" value="Genomic_DNA"/>
</dbReference>
<keyword evidence="2" id="KW-1185">Reference proteome</keyword>
<dbReference type="KEGG" id="csy:CENSYa_1383"/>
<dbReference type="InterPro" id="IPR012675">
    <property type="entry name" value="Beta-grasp_dom_sf"/>
</dbReference>
<gene>
    <name evidence="1" type="ordered locus">CENSYa_1383</name>
</gene>
<accession>A0RXD9</accession>
<protein>
    <recommendedName>
        <fullName evidence="3">MoaD/ThiS family protein</fullName>
    </recommendedName>
</protein>
<dbReference type="Gene3D" id="3.10.20.30">
    <property type="match status" value="1"/>
</dbReference>
<organism evidence="1 2">
    <name type="scientific">Cenarchaeum symbiosum (strain A)</name>
    <dbReference type="NCBI Taxonomy" id="414004"/>
    <lineage>
        <taxon>Archaea</taxon>
        <taxon>Nitrososphaerota</taxon>
        <taxon>Candidatus Cenarchaeales</taxon>
        <taxon>Candidatus Cenarchaeaceae</taxon>
        <taxon>Candidatus Cenarchaeum</taxon>
    </lineage>
</organism>
<evidence type="ECO:0000313" key="1">
    <source>
        <dbReference type="EMBL" id="ABK78006.1"/>
    </source>
</evidence>
<dbReference type="SUPFAM" id="SSF143870">
    <property type="entry name" value="PF0523-like"/>
    <property type="match status" value="1"/>
</dbReference>